<evidence type="ECO:0000313" key="3">
    <source>
        <dbReference type="EMBL" id="GAA4637385.1"/>
    </source>
</evidence>
<evidence type="ECO:0000256" key="2">
    <source>
        <dbReference type="ARBA" id="ARBA00022737"/>
    </source>
</evidence>
<dbReference type="Proteomes" id="UP001501442">
    <property type="component" value="Unassembled WGS sequence"/>
</dbReference>
<accession>A0ABP8USC1</accession>
<evidence type="ECO:0000313" key="4">
    <source>
        <dbReference type="Proteomes" id="UP001501442"/>
    </source>
</evidence>
<keyword evidence="2" id="KW-0677">Repeat</keyword>
<proteinExistence type="predicted"/>
<organism evidence="3 4">
    <name type="scientific">Actinoallomurus vinaceus</name>
    <dbReference type="NCBI Taxonomy" id="1080074"/>
    <lineage>
        <taxon>Bacteria</taxon>
        <taxon>Bacillati</taxon>
        <taxon>Actinomycetota</taxon>
        <taxon>Actinomycetes</taxon>
        <taxon>Streptosporangiales</taxon>
        <taxon>Thermomonosporaceae</taxon>
        <taxon>Actinoallomurus</taxon>
    </lineage>
</organism>
<gene>
    <name evidence="3" type="ORF">GCM10023196_090980</name>
</gene>
<dbReference type="Pfam" id="PF00400">
    <property type="entry name" value="WD40"/>
    <property type="match status" value="2"/>
</dbReference>
<keyword evidence="4" id="KW-1185">Reference proteome</keyword>
<dbReference type="Gene3D" id="2.130.10.10">
    <property type="entry name" value="YVTN repeat-like/Quinoprotein amine dehydrogenase"/>
    <property type="match status" value="1"/>
</dbReference>
<name>A0ABP8USC1_9ACTN</name>
<dbReference type="PROSITE" id="PS00678">
    <property type="entry name" value="WD_REPEATS_1"/>
    <property type="match status" value="1"/>
</dbReference>
<dbReference type="PANTHER" id="PTHR19879:SF9">
    <property type="entry name" value="TRANSCRIPTION INITIATION FACTOR TFIID SUBUNIT 5"/>
    <property type="match status" value="1"/>
</dbReference>
<protein>
    <recommendedName>
        <fullName evidence="5">Anaphase-promoting complex subunit 4 WD40 domain-containing protein</fullName>
    </recommendedName>
</protein>
<evidence type="ECO:0000256" key="1">
    <source>
        <dbReference type="ARBA" id="ARBA00022574"/>
    </source>
</evidence>
<reference evidence="4" key="1">
    <citation type="journal article" date="2019" name="Int. J. Syst. Evol. Microbiol.">
        <title>The Global Catalogue of Microorganisms (GCM) 10K type strain sequencing project: providing services to taxonomists for standard genome sequencing and annotation.</title>
        <authorList>
            <consortium name="The Broad Institute Genomics Platform"/>
            <consortium name="The Broad Institute Genome Sequencing Center for Infectious Disease"/>
            <person name="Wu L."/>
            <person name="Ma J."/>
        </authorList>
    </citation>
    <scope>NUCLEOTIDE SEQUENCE [LARGE SCALE GENOMIC DNA]</scope>
    <source>
        <strain evidence="4">JCM 17939</strain>
    </source>
</reference>
<dbReference type="InterPro" id="IPR001680">
    <property type="entry name" value="WD40_rpt"/>
</dbReference>
<sequence>MTCIASGPGGILAGGFSDGTVTLWDVTGRKSITVLNTGTDAKINCVAFSPDGRTVAAGGRNLTMWTIS</sequence>
<dbReference type="InterPro" id="IPR015943">
    <property type="entry name" value="WD40/YVTN_repeat-like_dom_sf"/>
</dbReference>
<dbReference type="SUPFAM" id="SSF50998">
    <property type="entry name" value="Quinoprotein alcohol dehydrogenase-like"/>
    <property type="match status" value="1"/>
</dbReference>
<comment type="caution">
    <text evidence="3">The sequence shown here is derived from an EMBL/GenBank/DDBJ whole genome shotgun (WGS) entry which is preliminary data.</text>
</comment>
<dbReference type="PANTHER" id="PTHR19879">
    <property type="entry name" value="TRANSCRIPTION INITIATION FACTOR TFIID"/>
    <property type="match status" value="1"/>
</dbReference>
<dbReference type="EMBL" id="BAABHK010000019">
    <property type="protein sequence ID" value="GAA4637385.1"/>
    <property type="molecule type" value="Genomic_DNA"/>
</dbReference>
<keyword evidence="1" id="KW-0853">WD repeat</keyword>
<dbReference type="RefSeq" id="WP_345440430.1">
    <property type="nucleotide sequence ID" value="NZ_BAABHK010000019.1"/>
</dbReference>
<dbReference type="InterPro" id="IPR019775">
    <property type="entry name" value="WD40_repeat_CS"/>
</dbReference>
<evidence type="ECO:0008006" key="5">
    <source>
        <dbReference type="Google" id="ProtNLM"/>
    </source>
</evidence>
<dbReference type="InterPro" id="IPR011047">
    <property type="entry name" value="Quinoprotein_ADH-like_sf"/>
</dbReference>